<keyword evidence="1" id="KW-0233">DNA recombination</keyword>
<reference evidence="4" key="1">
    <citation type="submission" date="2017-06" db="EMBL/GenBank/DDBJ databases">
        <title>Genome analysis of Fimbriiglobus ruber SP5, the first member of the order Planctomycetales with confirmed chitinolytic capability.</title>
        <authorList>
            <person name="Ravin N.V."/>
            <person name="Rakitin A.L."/>
            <person name="Ivanova A.A."/>
            <person name="Beletsky A.V."/>
            <person name="Kulichevskaya I.S."/>
            <person name="Mardanov A.V."/>
            <person name="Dedysh S.N."/>
        </authorList>
    </citation>
    <scope>NUCLEOTIDE SEQUENCE [LARGE SCALE GENOMIC DNA]</scope>
    <source>
        <strain evidence="4">SP5</strain>
    </source>
</reference>
<dbReference type="PROSITE" id="PS51898">
    <property type="entry name" value="TYR_RECOMBINASE"/>
    <property type="match status" value="1"/>
</dbReference>
<dbReference type="GO" id="GO:0003677">
    <property type="term" value="F:DNA binding"/>
    <property type="evidence" value="ECO:0007669"/>
    <property type="project" value="InterPro"/>
</dbReference>
<dbReference type="EMBL" id="NIDE01000017">
    <property type="protein sequence ID" value="OWK35945.1"/>
    <property type="molecule type" value="Genomic_DNA"/>
</dbReference>
<dbReference type="Proteomes" id="UP000214646">
    <property type="component" value="Unassembled WGS sequence"/>
</dbReference>
<comment type="caution">
    <text evidence="3">The sequence shown here is derived from an EMBL/GenBank/DDBJ whole genome shotgun (WGS) entry which is preliminary data.</text>
</comment>
<evidence type="ECO:0000259" key="2">
    <source>
        <dbReference type="PROSITE" id="PS51898"/>
    </source>
</evidence>
<gene>
    <name evidence="3" type="ORF">FRUB_08508</name>
</gene>
<dbReference type="CDD" id="cd00397">
    <property type="entry name" value="DNA_BRE_C"/>
    <property type="match status" value="1"/>
</dbReference>
<dbReference type="GO" id="GO:0006310">
    <property type="term" value="P:DNA recombination"/>
    <property type="evidence" value="ECO:0007669"/>
    <property type="project" value="UniProtKB-KW"/>
</dbReference>
<dbReference type="Gene3D" id="1.10.443.10">
    <property type="entry name" value="Intergrase catalytic core"/>
    <property type="match status" value="1"/>
</dbReference>
<evidence type="ECO:0000313" key="4">
    <source>
        <dbReference type="Proteomes" id="UP000214646"/>
    </source>
</evidence>
<feature type="domain" description="Tyr recombinase" evidence="2">
    <location>
        <begin position="22"/>
        <end position="217"/>
    </location>
</feature>
<evidence type="ECO:0000313" key="3">
    <source>
        <dbReference type="EMBL" id="OWK35945.1"/>
    </source>
</evidence>
<dbReference type="GO" id="GO:0015074">
    <property type="term" value="P:DNA integration"/>
    <property type="evidence" value="ECO:0007669"/>
    <property type="project" value="InterPro"/>
</dbReference>
<organism evidence="3 4">
    <name type="scientific">Fimbriiglobus ruber</name>
    <dbReference type="NCBI Taxonomy" id="1908690"/>
    <lineage>
        <taxon>Bacteria</taxon>
        <taxon>Pseudomonadati</taxon>
        <taxon>Planctomycetota</taxon>
        <taxon>Planctomycetia</taxon>
        <taxon>Gemmatales</taxon>
        <taxon>Gemmataceae</taxon>
        <taxon>Fimbriiglobus</taxon>
    </lineage>
</organism>
<dbReference type="InterPro" id="IPR011010">
    <property type="entry name" value="DNA_brk_join_enz"/>
</dbReference>
<sequence>MEDLKIVAGNPWEEVSPPKTDKLPVKYATDEMIAHFYEWIAERFGIWPFPKLFLSVKAYSGCRLMNLCGLKAGQLRNGRIVFPADLTKGRKERAVPLPDDVFASLDAFKGKVWLWEGYLTGLKVALDEKGFPSHQLNPVFSPQRLYYWVETLFSDYRKAFKDRPVLTTHMFRRRAFTMAWEAGIDARRASIAYGCNADTLMQHYVSLDEQAVTDDVFAKMNPKKPPE</sequence>
<keyword evidence="4" id="KW-1185">Reference proteome</keyword>
<dbReference type="SUPFAM" id="SSF56349">
    <property type="entry name" value="DNA breaking-rejoining enzymes"/>
    <property type="match status" value="1"/>
</dbReference>
<dbReference type="InterPro" id="IPR013762">
    <property type="entry name" value="Integrase-like_cat_sf"/>
</dbReference>
<proteinExistence type="predicted"/>
<name>A0A225DHU6_9BACT</name>
<dbReference type="InterPro" id="IPR002104">
    <property type="entry name" value="Integrase_catalytic"/>
</dbReference>
<dbReference type="Pfam" id="PF00589">
    <property type="entry name" value="Phage_integrase"/>
    <property type="match status" value="1"/>
</dbReference>
<protein>
    <recommendedName>
        <fullName evidence="2">Tyr recombinase domain-containing protein</fullName>
    </recommendedName>
</protein>
<evidence type="ECO:0000256" key="1">
    <source>
        <dbReference type="ARBA" id="ARBA00023172"/>
    </source>
</evidence>
<dbReference type="AlphaFoldDB" id="A0A225DHU6"/>
<accession>A0A225DHU6</accession>